<name>A0A8S5TKJ3_9CAUD</name>
<dbReference type="EMBL" id="BK032843">
    <property type="protein sequence ID" value="DAF63697.1"/>
    <property type="molecule type" value="Genomic_DNA"/>
</dbReference>
<proteinExistence type="predicted"/>
<protein>
    <submittedName>
        <fullName evidence="1">Uncharacterized protein</fullName>
    </submittedName>
</protein>
<evidence type="ECO:0000313" key="1">
    <source>
        <dbReference type="EMBL" id="DAF63697.1"/>
    </source>
</evidence>
<organism evidence="1">
    <name type="scientific">Podoviridae sp. ctz6O13</name>
    <dbReference type="NCBI Taxonomy" id="2827757"/>
    <lineage>
        <taxon>Viruses</taxon>
        <taxon>Duplodnaviria</taxon>
        <taxon>Heunggongvirae</taxon>
        <taxon>Uroviricota</taxon>
        <taxon>Caudoviricetes</taxon>
    </lineage>
</organism>
<accession>A0A8S5TKJ3</accession>
<sequence>MEEGLIVVNQMPEKPPVDFVAERLSICRQCPLFLHDIEVCNPGLWLNVSTGETSKIEKAGYSRGCGCLISRKARQPGSHCHLGLW</sequence>
<reference evidence="1" key="1">
    <citation type="journal article" date="2021" name="Proc. Natl. Acad. Sci. U.S.A.">
        <title>A Catalog of Tens of Thousands of Viruses from Human Metagenomes Reveals Hidden Associations with Chronic Diseases.</title>
        <authorList>
            <person name="Tisza M.J."/>
            <person name="Buck C.B."/>
        </authorList>
    </citation>
    <scope>NUCLEOTIDE SEQUENCE</scope>
    <source>
        <strain evidence="1">Ctz6O13</strain>
    </source>
</reference>